<dbReference type="PROSITE" id="PS00108">
    <property type="entry name" value="PROTEIN_KINASE_ST"/>
    <property type="match status" value="1"/>
</dbReference>
<keyword evidence="5" id="KW-0418">Kinase</keyword>
<dbReference type="InterPro" id="IPR008271">
    <property type="entry name" value="Ser/Thr_kinase_AS"/>
</dbReference>
<dbReference type="PANTHER" id="PTHR24348">
    <property type="entry name" value="SERINE/THREONINE-PROTEIN KINASE UNC-51-RELATED"/>
    <property type="match status" value="1"/>
</dbReference>
<evidence type="ECO:0000256" key="2">
    <source>
        <dbReference type="ARBA" id="ARBA00012513"/>
    </source>
</evidence>
<evidence type="ECO:0000256" key="3">
    <source>
        <dbReference type="ARBA" id="ARBA00022679"/>
    </source>
</evidence>
<dbReference type="GO" id="GO:0005776">
    <property type="term" value="C:autophagosome"/>
    <property type="evidence" value="ECO:0007669"/>
    <property type="project" value="TreeGrafter"/>
</dbReference>
<dbReference type="GO" id="GO:0005829">
    <property type="term" value="C:cytosol"/>
    <property type="evidence" value="ECO:0007669"/>
    <property type="project" value="TreeGrafter"/>
</dbReference>
<dbReference type="Pfam" id="PF00069">
    <property type="entry name" value="Pkinase"/>
    <property type="match status" value="1"/>
</dbReference>
<dbReference type="VEuPathDB" id="FungiDB:PSTT_15196"/>
<dbReference type="GO" id="GO:0000407">
    <property type="term" value="C:phagophore assembly site"/>
    <property type="evidence" value="ECO:0007669"/>
    <property type="project" value="TreeGrafter"/>
</dbReference>
<evidence type="ECO:0000256" key="1">
    <source>
        <dbReference type="ARBA" id="ARBA00005575"/>
    </source>
</evidence>
<evidence type="ECO:0000256" key="7">
    <source>
        <dbReference type="PROSITE-ProRule" id="PRU10141"/>
    </source>
</evidence>
<dbReference type="InterPro" id="IPR017441">
    <property type="entry name" value="Protein_kinase_ATP_BS"/>
</dbReference>
<dbReference type="Gene3D" id="2.60.200.20">
    <property type="match status" value="1"/>
</dbReference>
<dbReference type="PROSITE" id="PS50006">
    <property type="entry name" value="FHA_DOMAIN"/>
    <property type="match status" value="1"/>
</dbReference>
<dbReference type="Gene3D" id="1.10.510.10">
    <property type="entry name" value="Transferase(Phosphotransferase) domain 1"/>
    <property type="match status" value="1"/>
</dbReference>
<dbReference type="SMART" id="SM00240">
    <property type="entry name" value="FHA"/>
    <property type="match status" value="1"/>
</dbReference>
<comment type="similarity">
    <text evidence="1">Belongs to the protein kinase superfamily. CAMK Ser/Thr protein kinase family. CHEK2 subfamily.</text>
</comment>
<evidence type="ECO:0000259" key="9">
    <source>
        <dbReference type="PROSITE" id="PS50011"/>
    </source>
</evidence>
<dbReference type="EMBL" id="PKSM01000341">
    <property type="protein sequence ID" value="POV97222.1"/>
    <property type="molecule type" value="Genomic_DNA"/>
</dbReference>
<reference evidence="11" key="2">
    <citation type="journal article" date="2018" name="BMC Genomics">
        <title>Genomic insights into host adaptation between the wheat stripe rust pathogen (Puccinia striiformis f. sp. tritici) and the barley stripe rust pathogen (Puccinia striiformis f. sp. hordei).</title>
        <authorList>
            <person name="Xia C."/>
            <person name="Wang M."/>
            <person name="Yin C."/>
            <person name="Cornejo O.E."/>
            <person name="Hulbert S.H."/>
            <person name="Chen X."/>
        </authorList>
    </citation>
    <scope>NUCLEOTIDE SEQUENCE [LARGE SCALE GENOMIC DNA]</scope>
    <source>
        <strain evidence="11">93TX-2</strain>
    </source>
</reference>
<dbReference type="VEuPathDB" id="FungiDB:PSHT_14686"/>
<organism evidence="10 11">
    <name type="scientific">Puccinia striiformis</name>
    <dbReference type="NCBI Taxonomy" id="27350"/>
    <lineage>
        <taxon>Eukaryota</taxon>
        <taxon>Fungi</taxon>
        <taxon>Dikarya</taxon>
        <taxon>Basidiomycota</taxon>
        <taxon>Pucciniomycotina</taxon>
        <taxon>Pucciniomycetes</taxon>
        <taxon>Pucciniales</taxon>
        <taxon>Pucciniaceae</taxon>
        <taxon>Puccinia</taxon>
    </lineage>
</organism>
<keyword evidence="4 7" id="KW-0547">Nucleotide-binding</keyword>
<reference evidence="11" key="3">
    <citation type="journal article" date="2018" name="Mol. Plant Microbe Interact.">
        <title>Genome sequence resources for the wheat stripe rust pathogen (Puccinia striiformis f. sp. tritici) and the barley stripe rust pathogen (Puccinia striiformis f. sp. hordei).</title>
        <authorList>
            <person name="Xia C."/>
            <person name="Wang M."/>
            <person name="Yin C."/>
            <person name="Cornejo O.E."/>
            <person name="Hulbert S.H."/>
            <person name="Chen X."/>
        </authorList>
    </citation>
    <scope>NUCLEOTIDE SEQUENCE [LARGE SCALE GENOMIC DNA]</scope>
    <source>
        <strain evidence="11">93TX-2</strain>
    </source>
</reference>
<evidence type="ECO:0000256" key="4">
    <source>
        <dbReference type="ARBA" id="ARBA00022741"/>
    </source>
</evidence>
<accession>A0A2S4UIS8</accession>
<dbReference type="GO" id="GO:0000045">
    <property type="term" value="P:autophagosome assembly"/>
    <property type="evidence" value="ECO:0007669"/>
    <property type="project" value="TreeGrafter"/>
</dbReference>
<dbReference type="GO" id="GO:0004674">
    <property type="term" value="F:protein serine/threonine kinase activity"/>
    <property type="evidence" value="ECO:0007669"/>
    <property type="project" value="UniProtKB-EC"/>
</dbReference>
<dbReference type="OrthoDB" id="40902at2759"/>
<dbReference type="PROSITE" id="PS00107">
    <property type="entry name" value="PROTEIN_KINASE_ATP"/>
    <property type="match status" value="1"/>
</dbReference>
<evidence type="ECO:0000313" key="11">
    <source>
        <dbReference type="Proteomes" id="UP000238274"/>
    </source>
</evidence>
<dbReference type="InterPro" id="IPR000719">
    <property type="entry name" value="Prot_kinase_dom"/>
</dbReference>
<gene>
    <name evidence="10" type="ORF">PSHT_14686</name>
</gene>
<dbReference type="InterPro" id="IPR008984">
    <property type="entry name" value="SMAD_FHA_dom_sf"/>
</dbReference>
<protein>
    <recommendedName>
        <fullName evidence="2">non-specific serine/threonine protein kinase</fullName>
        <ecNumber evidence="2">2.7.11.1</ecNumber>
    </recommendedName>
</protein>
<dbReference type="AlphaFoldDB" id="A0A2S4UIS8"/>
<dbReference type="Pfam" id="PF00498">
    <property type="entry name" value="FHA"/>
    <property type="match status" value="1"/>
</dbReference>
<evidence type="ECO:0000259" key="8">
    <source>
        <dbReference type="PROSITE" id="PS50006"/>
    </source>
</evidence>
<feature type="domain" description="FHA" evidence="8">
    <location>
        <begin position="124"/>
        <end position="177"/>
    </location>
</feature>
<dbReference type="Proteomes" id="UP000238274">
    <property type="component" value="Unassembled WGS sequence"/>
</dbReference>
<sequence length="550" mass="61318">MQRPGELLQSMPKRRKPVLIPKHSKDHIASSTNLIGASQTHLSALFLLQSSQQLENAPLGSSGNFNSHQQLPGSFTSIRELTVSCVSKMSPTPPPQPEEAGRLTTTDSSGVIQILIIKLNEHPWSLGRNQQADLTIDKPTVSNWHCKLYAIECDTGERIVCLEDLSTNGIRYNNRLVRKKAVILNNGDQVEISGQVFSYTHSCPSGNCQGSDGGLAFPAEFKPITVGKYCITERVLGSGFFSVVHLAINQETGSQLACKIIKQQTGLRQSAREAKKFQAVVQQEVKLNASLDHPNINKILGLKQVKENMVYCTSLPNSYIFLELVTGGDLFGYVSRNKRLGEDETKFISYQLILALQYMHDQKQISHRDIKPENILLAHHGPDPRVLLADFGAARLADKAFCSMQGTMSYAAPEVLTVYTRPQGYDGKKADVWSLGVCVYTMICGFHPFDNGKFESAETERRDICKVLKYNVEPTEVQFVKSVLKPACKDEAVDCMSGGGYKQVRDLLRKMFESDPRQRISAGEILDHPWITNSRDDLEKKYQKHVICNN</sequence>
<feature type="domain" description="Protein kinase" evidence="9">
    <location>
        <begin position="230"/>
        <end position="531"/>
    </location>
</feature>
<keyword evidence="3" id="KW-0808">Transferase</keyword>
<evidence type="ECO:0000256" key="6">
    <source>
        <dbReference type="ARBA" id="ARBA00022840"/>
    </source>
</evidence>
<dbReference type="SUPFAM" id="SSF56112">
    <property type="entry name" value="Protein kinase-like (PK-like)"/>
    <property type="match status" value="1"/>
</dbReference>
<dbReference type="InterPro" id="IPR045269">
    <property type="entry name" value="Atg1-like"/>
</dbReference>
<dbReference type="PANTHER" id="PTHR24348:SF22">
    <property type="entry name" value="NON-SPECIFIC SERINE_THREONINE PROTEIN KINASE"/>
    <property type="match status" value="1"/>
</dbReference>
<keyword evidence="11" id="KW-1185">Reference proteome</keyword>
<dbReference type="SUPFAM" id="SSF49879">
    <property type="entry name" value="SMAD/FHA domain"/>
    <property type="match status" value="1"/>
</dbReference>
<evidence type="ECO:0000256" key="5">
    <source>
        <dbReference type="ARBA" id="ARBA00022777"/>
    </source>
</evidence>
<comment type="caution">
    <text evidence="10">The sequence shown here is derived from an EMBL/GenBank/DDBJ whole genome shotgun (WGS) entry which is preliminary data.</text>
</comment>
<dbReference type="PROSITE" id="PS50011">
    <property type="entry name" value="PROTEIN_KINASE_DOM"/>
    <property type="match status" value="1"/>
</dbReference>
<evidence type="ECO:0000313" key="10">
    <source>
        <dbReference type="EMBL" id="POV97222.1"/>
    </source>
</evidence>
<name>A0A2S4UIS8_9BASI</name>
<proteinExistence type="inferred from homology"/>
<dbReference type="EC" id="2.7.11.1" evidence="2"/>
<reference evidence="10 11" key="1">
    <citation type="submission" date="2017-12" db="EMBL/GenBank/DDBJ databases">
        <title>Gene loss provides genomic basis for host adaptation in cereal stripe rust fungi.</title>
        <authorList>
            <person name="Xia C."/>
        </authorList>
    </citation>
    <scope>NUCLEOTIDE SEQUENCE [LARGE SCALE GENOMIC DNA]</scope>
    <source>
        <strain evidence="10 11">93TX-2</strain>
    </source>
</reference>
<dbReference type="SMART" id="SM00220">
    <property type="entry name" value="S_TKc"/>
    <property type="match status" value="1"/>
</dbReference>
<dbReference type="GO" id="GO:0010506">
    <property type="term" value="P:regulation of autophagy"/>
    <property type="evidence" value="ECO:0007669"/>
    <property type="project" value="InterPro"/>
</dbReference>
<dbReference type="GO" id="GO:0016020">
    <property type="term" value="C:membrane"/>
    <property type="evidence" value="ECO:0007669"/>
    <property type="project" value="TreeGrafter"/>
</dbReference>
<feature type="binding site" evidence="7">
    <location>
        <position position="259"/>
    </location>
    <ligand>
        <name>ATP</name>
        <dbReference type="ChEBI" id="CHEBI:30616"/>
    </ligand>
</feature>
<dbReference type="GO" id="GO:0005524">
    <property type="term" value="F:ATP binding"/>
    <property type="evidence" value="ECO:0007669"/>
    <property type="project" value="UniProtKB-UniRule"/>
</dbReference>
<dbReference type="InterPro" id="IPR000253">
    <property type="entry name" value="FHA_dom"/>
</dbReference>
<dbReference type="InterPro" id="IPR011009">
    <property type="entry name" value="Kinase-like_dom_sf"/>
</dbReference>
<keyword evidence="6 7" id="KW-0067">ATP-binding</keyword>